<evidence type="ECO:0000256" key="1">
    <source>
        <dbReference type="ARBA" id="ARBA00023125"/>
    </source>
</evidence>
<reference evidence="3" key="2">
    <citation type="submission" date="2013-06" db="EMBL/GenBank/DDBJ databases">
        <title>Draft genome sequence of Clostridium hylemonae (DSM 15053).</title>
        <authorList>
            <person name="Sudarsanam P."/>
            <person name="Ley R."/>
            <person name="Guruge J."/>
            <person name="Turnbaugh P.J."/>
            <person name="Mahowald M."/>
            <person name="Liep D."/>
            <person name="Gordon J."/>
        </authorList>
    </citation>
    <scope>NUCLEOTIDE SEQUENCE</scope>
    <source>
        <strain evidence="3">DSM 15053</strain>
    </source>
</reference>
<keyword evidence="4" id="KW-1185">Reference proteome</keyword>
<dbReference type="PROSITE" id="PS50937">
    <property type="entry name" value="HTH_MERR_2"/>
    <property type="match status" value="1"/>
</dbReference>
<dbReference type="Pfam" id="PF13411">
    <property type="entry name" value="MerR_1"/>
    <property type="match status" value="1"/>
</dbReference>
<organism evidence="3 4">
    <name type="scientific">[Clostridium] hylemonae DSM 15053</name>
    <dbReference type="NCBI Taxonomy" id="553973"/>
    <lineage>
        <taxon>Bacteria</taxon>
        <taxon>Bacillati</taxon>
        <taxon>Bacillota</taxon>
        <taxon>Clostridia</taxon>
        <taxon>Lachnospirales</taxon>
        <taxon>Lachnospiraceae</taxon>
    </lineage>
</organism>
<dbReference type="SUPFAM" id="SSF55136">
    <property type="entry name" value="Probable bacterial effector-binding domain"/>
    <property type="match status" value="1"/>
</dbReference>
<dbReference type="Gene3D" id="3.20.80.10">
    <property type="entry name" value="Regulatory factor, effector binding domain"/>
    <property type="match status" value="1"/>
</dbReference>
<dbReference type="SUPFAM" id="SSF46955">
    <property type="entry name" value="Putative DNA-binding domain"/>
    <property type="match status" value="1"/>
</dbReference>
<dbReference type="Gene3D" id="1.10.1660.10">
    <property type="match status" value="1"/>
</dbReference>
<protein>
    <submittedName>
        <fullName evidence="3">Multidrug-efflux transporter 2 regulator</fullName>
    </submittedName>
</protein>
<dbReference type="PROSITE" id="PS00552">
    <property type="entry name" value="HTH_MERR_1"/>
    <property type="match status" value="1"/>
</dbReference>
<dbReference type="EMBL" id="ABYI02000018">
    <property type="protein sequence ID" value="EEG74961.1"/>
    <property type="molecule type" value="Genomic_DNA"/>
</dbReference>
<dbReference type="InterPro" id="IPR011256">
    <property type="entry name" value="Reg_factor_effector_dom_sf"/>
</dbReference>
<dbReference type="HOGENOM" id="CLU_065103_0_2_9"/>
<sequence>MAIKKKESYLTTGEFARLTGVTKHTLFHYDAIGLLCPEVKLDNGYRYYTFSQLDIFEIIYTLKELNMPLQEIKEYVDGRTPESLLRLFKKESRIIEERMRKLRQMQRWMEEKTNCICAGIAASPEEISVRHEEKMYMVLSGIESSDEMGWSIEVGNFLDYCEEHGVRSSHGIGFRQNLSDIMAGSYDNYRTLYQLLRVKPKKVACEVRPEGEYVTAYHKGKWQDIGTAYRRLVDYATENGLKLSEHFYEDYLLDGLAVQQEEDFLTKIICMVSPD</sequence>
<reference evidence="3" key="1">
    <citation type="submission" date="2009-02" db="EMBL/GenBank/DDBJ databases">
        <authorList>
            <person name="Fulton L."/>
            <person name="Clifton S."/>
            <person name="Fulton B."/>
            <person name="Xu J."/>
            <person name="Minx P."/>
            <person name="Pepin K.H."/>
            <person name="Johnson M."/>
            <person name="Bhonagiri V."/>
            <person name="Nash W.E."/>
            <person name="Mardis E.R."/>
            <person name="Wilson R.K."/>
        </authorList>
    </citation>
    <scope>NUCLEOTIDE SEQUENCE [LARGE SCALE GENOMIC DNA]</scope>
    <source>
        <strain evidence="3">DSM 15053</strain>
    </source>
</reference>
<name>C0BYN3_9FIRM</name>
<dbReference type="InterPro" id="IPR047057">
    <property type="entry name" value="MerR_fam"/>
</dbReference>
<dbReference type="eggNOG" id="COG0789">
    <property type="taxonomic scope" value="Bacteria"/>
</dbReference>
<dbReference type="PANTHER" id="PTHR30204:SF85">
    <property type="entry name" value="MULTIDRUG-EFFLUX TRANSPORTER 2 REGULATOR"/>
    <property type="match status" value="1"/>
</dbReference>
<proteinExistence type="predicted"/>
<dbReference type="Proteomes" id="UP000004893">
    <property type="component" value="Unassembled WGS sequence"/>
</dbReference>
<evidence type="ECO:0000313" key="3">
    <source>
        <dbReference type="EMBL" id="EEG74961.1"/>
    </source>
</evidence>
<dbReference type="STRING" id="553973.CLOHYLEM_04922"/>
<gene>
    <name evidence="3" type="primary">bltR</name>
    <name evidence="3" type="ORF">CLOHYLEM_04922</name>
</gene>
<comment type="caution">
    <text evidence="3">The sequence shown here is derived from an EMBL/GenBank/DDBJ whole genome shotgun (WGS) entry which is preliminary data.</text>
</comment>
<dbReference type="PANTHER" id="PTHR30204">
    <property type="entry name" value="REDOX-CYCLING DRUG-SENSING TRANSCRIPTIONAL ACTIVATOR SOXR"/>
    <property type="match status" value="1"/>
</dbReference>
<dbReference type="SMART" id="SM00422">
    <property type="entry name" value="HTH_MERR"/>
    <property type="match status" value="1"/>
</dbReference>
<dbReference type="GO" id="GO:0003677">
    <property type="term" value="F:DNA binding"/>
    <property type="evidence" value="ECO:0007669"/>
    <property type="project" value="UniProtKB-KW"/>
</dbReference>
<dbReference type="InterPro" id="IPR000551">
    <property type="entry name" value="MerR-type_HTH_dom"/>
</dbReference>
<dbReference type="AlphaFoldDB" id="C0BYN3"/>
<dbReference type="eggNOG" id="COG4978">
    <property type="taxonomic scope" value="Bacteria"/>
</dbReference>
<dbReference type="GO" id="GO:0003700">
    <property type="term" value="F:DNA-binding transcription factor activity"/>
    <property type="evidence" value="ECO:0007669"/>
    <property type="project" value="InterPro"/>
</dbReference>
<keyword evidence="1" id="KW-0238">DNA-binding</keyword>
<accession>C0BYN3</accession>
<dbReference type="CDD" id="cd04782">
    <property type="entry name" value="HTH_BltR"/>
    <property type="match status" value="1"/>
</dbReference>
<evidence type="ECO:0000313" key="4">
    <source>
        <dbReference type="Proteomes" id="UP000004893"/>
    </source>
</evidence>
<evidence type="ECO:0000259" key="2">
    <source>
        <dbReference type="PROSITE" id="PS50937"/>
    </source>
</evidence>
<dbReference type="RefSeq" id="WP_006442254.1">
    <property type="nucleotide sequence ID" value="NZ_CP036524.1"/>
</dbReference>
<feature type="domain" description="HTH merR-type" evidence="2">
    <location>
        <begin position="9"/>
        <end position="78"/>
    </location>
</feature>
<dbReference type="InterPro" id="IPR009061">
    <property type="entry name" value="DNA-bd_dom_put_sf"/>
</dbReference>
<dbReference type="OrthoDB" id="9773308at2"/>